<feature type="transmembrane region" description="Helical" evidence="7">
    <location>
        <begin position="178"/>
        <end position="198"/>
    </location>
</feature>
<accession>A0ABS7BZ62</accession>
<evidence type="ECO:0000259" key="8">
    <source>
        <dbReference type="PROSITE" id="PS50850"/>
    </source>
</evidence>
<evidence type="ECO:0000256" key="2">
    <source>
        <dbReference type="ARBA" id="ARBA00022448"/>
    </source>
</evidence>
<evidence type="ECO:0000313" key="9">
    <source>
        <dbReference type="EMBL" id="MBW7453934.1"/>
    </source>
</evidence>
<feature type="transmembrane region" description="Helical" evidence="7">
    <location>
        <begin position="89"/>
        <end position="108"/>
    </location>
</feature>
<dbReference type="EMBL" id="JAHZIK010000134">
    <property type="protein sequence ID" value="MBW7453934.1"/>
    <property type="molecule type" value="Genomic_DNA"/>
</dbReference>
<evidence type="ECO:0000256" key="4">
    <source>
        <dbReference type="ARBA" id="ARBA00022692"/>
    </source>
</evidence>
<evidence type="ECO:0000256" key="7">
    <source>
        <dbReference type="SAM" id="Phobius"/>
    </source>
</evidence>
<dbReference type="Gene3D" id="1.20.1250.20">
    <property type="entry name" value="MFS general substrate transporter like domains"/>
    <property type="match status" value="1"/>
</dbReference>
<keyword evidence="2" id="KW-0813">Transport</keyword>
<dbReference type="PANTHER" id="PTHR43124:SF10">
    <property type="entry name" value="PURINE EFFLUX PUMP PBUE"/>
    <property type="match status" value="1"/>
</dbReference>
<feature type="non-terminal residue" evidence="9">
    <location>
        <position position="1"/>
    </location>
</feature>
<name>A0ABS7BZ62_9BACL</name>
<dbReference type="Pfam" id="PF07690">
    <property type="entry name" value="MFS_1"/>
    <property type="match status" value="1"/>
</dbReference>
<keyword evidence="10" id="KW-1185">Reference proteome</keyword>
<dbReference type="SUPFAM" id="SSF103473">
    <property type="entry name" value="MFS general substrate transporter"/>
    <property type="match status" value="1"/>
</dbReference>
<keyword evidence="6 7" id="KW-0472">Membrane</keyword>
<sequence length="209" mass="21924">PEIEGDAPVAFKQQFAVLANPVILSALLLVLFREIGNSVMFTYVTSYLGTILQRSASDIGFIMLTFGIAGALGSRLGGSAIDKWGSVRIIVISLTGHVLTLALLPLAVHSFPLAMMLLSLWVMSMFIMGPATQTYFIEKAPQSANLIISLNTSVTQVGLAAGAGVGGMAVTLNSTVLYNPWVASIALLLSFAAAAVSIRKSRKPQAVAA</sequence>
<comment type="subcellular location">
    <subcellularLocation>
        <location evidence="1">Cell membrane</location>
        <topology evidence="1">Multi-pass membrane protein</topology>
    </subcellularLocation>
</comment>
<feature type="domain" description="Major facilitator superfamily (MFS) profile" evidence="8">
    <location>
        <begin position="22"/>
        <end position="209"/>
    </location>
</feature>
<proteinExistence type="predicted"/>
<protein>
    <submittedName>
        <fullName evidence="9">MFS transporter</fullName>
    </submittedName>
</protein>
<evidence type="ECO:0000256" key="5">
    <source>
        <dbReference type="ARBA" id="ARBA00022989"/>
    </source>
</evidence>
<keyword evidence="4 7" id="KW-0812">Transmembrane</keyword>
<keyword evidence="3" id="KW-1003">Cell membrane</keyword>
<dbReference type="InterPro" id="IPR036259">
    <property type="entry name" value="MFS_trans_sf"/>
</dbReference>
<dbReference type="InterPro" id="IPR050189">
    <property type="entry name" value="MFS_Efflux_Transporters"/>
</dbReference>
<dbReference type="PROSITE" id="PS50850">
    <property type="entry name" value="MFS"/>
    <property type="match status" value="1"/>
</dbReference>
<dbReference type="InterPro" id="IPR011701">
    <property type="entry name" value="MFS"/>
</dbReference>
<comment type="caution">
    <text evidence="9">The sequence shown here is derived from an EMBL/GenBank/DDBJ whole genome shotgun (WGS) entry which is preliminary data.</text>
</comment>
<gene>
    <name evidence="9" type="ORF">K0U00_07775</name>
</gene>
<feature type="transmembrane region" description="Helical" evidence="7">
    <location>
        <begin position="148"/>
        <end position="172"/>
    </location>
</feature>
<dbReference type="Proteomes" id="UP001519887">
    <property type="component" value="Unassembled WGS sequence"/>
</dbReference>
<evidence type="ECO:0000256" key="3">
    <source>
        <dbReference type="ARBA" id="ARBA00022475"/>
    </source>
</evidence>
<evidence type="ECO:0000256" key="1">
    <source>
        <dbReference type="ARBA" id="ARBA00004651"/>
    </source>
</evidence>
<evidence type="ECO:0000256" key="6">
    <source>
        <dbReference type="ARBA" id="ARBA00023136"/>
    </source>
</evidence>
<feature type="transmembrane region" description="Helical" evidence="7">
    <location>
        <begin position="114"/>
        <end position="136"/>
    </location>
</feature>
<feature type="transmembrane region" description="Helical" evidence="7">
    <location>
        <begin position="15"/>
        <end position="36"/>
    </location>
</feature>
<keyword evidence="5 7" id="KW-1133">Transmembrane helix</keyword>
<dbReference type="InterPro" id="IPR020846">
    <property type="entry name" value="MFS_dom"/>
</dbReference>
<evidence type="ECO:0000313" key="10">
    <source>
        <dbReference type="Proteomes" id="UP001519887"/>
    </source>
</evidence>
<reference evidence="9 10" key="1">
    <citation type="submission" date="2021-07" db="EMBL/GenBank/DDBJ databases">
        <title>Paenibacillus radiodurans sp. nov., isolated from the southeastern edge of Tengger Desert.</title>
        <authorList>
            <person name="Zhang G."/>
        </authorList>
    </citation>
    <scope>NUCLEOTIDE SEQUENCE [LARGE SCALE GENOMIC DNA]</scope>
    <source>
        <strain evidence="9 10">CCM 7311</strain>
    </source>
</reference>
<organism evidence="9 10">
    <name type="scientific">Paenibacillus sepulcri</name>
    <dbReference type="NCBI Taxonomy" id="359917"/>
    <lineage>
        <taxon>Bacteria</taxon>
        <taxon>Bacillati</taxon>
        <taxon>Bacillota</taxon>
        <taxon>Bacilli</taxon>
        <taxon>Bacillales</taxon>
        <taxon>Paenibacillaceae</taxon>
        <taxon>Paenibacillus</taxon>
    </lineage>
</organism>
<dbReference type="PANTHER" id="PTHR43124">
    <property type="entry name" value="PURINE EFFLUX PUMP PBUE"/>
    <property type="match status" value="1"/>
</dbReference>